<dbReference type="Pfam" id="PF03929">
    <property type="entry name" value="PepSY_TM"/>
    <property type="match status" value="1"/>
</dbReference>
<dbReference type="PANTHER" id="PTHR34219:SF1">
    <property type="entry name" value="PEPSY DOMAIN-CONTAINING PROTEIN"/>
    <property type="match status" value="1"/>
</dbReference>
<dbReference type="AlphaFoldDB" id="W5Y3S0"/>
<dbReference type="KEGG" id="cvt:B843_10895"/>
<evidence type="ECO:0000313" key="2">
    <source>
        <dbReference type="EMBL" id="AHI23559.1"/>
    </source>
</evidence>
<name>W5Y3S0_9CORY</name>
<feature type="transmembrane region" description="Helical" evidence="1">
    <location>
        <begin position="400"/>
        <end position="424"/>
    </location>
</feature>
<dbReference type="eggNOG" id="COG3182">
    <property type="taxonomic scope" value="Bacteria"/>
</dbReference>
<dbReference type="InterPro" id="IPR005625">
    <property type="entry name" value="PepSY-ass_TM"/>
</dbReference>
<dbReference type="Proteomes" id="UP000019222">
    <property type="component" value="Chromosome"/>
</dbReference>
<dbReference type="PATRIC" id="fig|1224164.3.peg.2194"/>
<evidence type="ECO:0008006" key="4">
    <source>
        <dbReference type="Google" id="ProtNLM"/>
    </source>
</evidence>
<dbReference type="STRING" id="1224164.B843_10895"/>
<evidence type="ECO:0000313" key="3">
    <source>
        <dbReference type="Proteomes" id="UP000019222"/>
    </source>
</evidence>
<keyword evidence="1" id="KW-1133">Transmembrane helix</keyword>
<keyword evidence="1" id="KW-0812">Transmembrane</keyword>
<protein>
    <recommendedName>
        <fullName evidence="4">Iron-regulated membrane protein</fullName>
    </recommendedName>
</protein>
<evidence type="ECO:0000256" key="1">
    <source>
        <dbReference type="SAM" id="Phobius"/>
    </source>
</evidence>
<gene>
    <name evidence="2" type="ORF">B843_10895</name>
</gene>
<proteinExistence type="predicted"/>
<feature type="transmembrane region" description="Helical" evidence="1">
    <location>
        <begin position="351"/>
        <end position="371"/>
    </location>
</feature>
<dbReference type="PANTHER" id="PTHR34219">
    <property type="entry name" value="IRON-REGULATED INNER MEMBRANE PROTEIN-RELATED"/>
    <property type="match status" value="1"/>
</dbReference>
<feature type="transmembrane region" description="Helical" evidence="1">
    <location>
        <begin position="193"/>
        <end position="216"/>
    </location>
</feature>
<feature type="transmembrane region" description="Helical" evidence="1">
    <location>
        <begin position="143"/>
        <end position="166"/>
    </location>
</feature>
<accession>W5Y3S0</accession>
<keyword evidence="1" id="KW-0472">Membrane</keyword>
<feature type="transmembrane region" description="Helical" evidence="1">
    <location>
        <begin position="6"/>
        <end position="29"/>
    </location>
</feature>
<dbReference type="EMBL" id="CP004353">
    <property type="protein sequence ID" value="AHI23559.1"/>
    <property type="molecule type" value="Genomic_DNA"/>
</dbReference>
<keyword evidence="3" id="KW-1185">Reference proteome</keyword>
<sequence length="450" mass="48150">MLYRLHTIAGVFVAPLIVVAALSGLLYAFAPSIESFAYRDELTATAGGPAHTVAEQAAAAQEVHPDLDLAMVEVSEDPTATTRVLFTDPTLPSSSYTRAVFVDPGDLAIKGDLVQYGSSHALPLRTWISQGHRNLWLGTPGRIYAELAASWLGALSLVGAALWWGWAVRRRKAKSSDSARNRNLSTHSGLGTWLLPGFLFFTVTGLTWSLVAGSLIGDVRTQLNWLEPKPAVSLSAGDAAAAASPHAEHMAAGMTMAPFALDEADRVVAAAREAGLKGLIDVKPPAKENTAWTVKEAREPYKLHNSSVSVDGATGEIVDTVDYSQWPLAAKLTNWLIQLHMGTLFGLANQIVLGIIALGLLAVTFAGYRMWFLRGRGRTSGRLPSPAGATRLSPRALAGWLAFLVVYSLIAPLFGISLVVFLLGDWAWRAIRGKKSPARKEDKDAAPVGN</sequence>
<organism evidence="2 3">
    <name type="scientific">Corynebacterium vitaeruminis DSM 20294</name>
    <dbReference type="NCBI Taxonomy" id="1224164"/>
    <lineage>
        <taxon>Bacteria</taxon>
        <taxon>Bacillati</taxon>
        <taxon>Actinomycetota</taxon>
        <taxon>Actinomycetes</taxon>
        <taxon>Mycobacteriales</taxon>
        <taxon>Corynebacteriaceae</taxon>
        <taxon>Corynebacterium</taxon>
    </lineage>
</organism>
<dbReference type="HOGENOM" id="CLU_031962_3_1_11"/>
<reference evidence="2 3" key="1">
    <citation type="submission" date="2013-02" db="EMBL/GenBank/DDBJ databases">
        <title>The complete genome sequence of Corynebacterium vitaeruminis DSM 20294.</title>
        <authorList>
            <person name="Ruckert C."/>
            <person name="Albersmeier A."/>
            <person name="Kalinowski J."/>
        </authorList>
    </citation>
    <scope>NUCLEOTIDE SEQUENCE [LARGE SCALE GENOMIC DNA]</scope>
    <source>
        <strain evidence="3">ATCC 10234</strain>
    </source>
</reference>